<keyword evidence="6" id="KW-0680">Restriction system</keyword>
<dbReference type="Pfam" id="PF01420">
    <property type="entry name" value="Methylase_S"/>
    <property type="match status" value="1"/>
</dbReference>
<dbReference type="Proteomes" id="UP001197114">
    <property type="component" value="Unassembled WGS sequence"/>
</dbReference>
<keyword evidence="5" id="KW-0949">S-adenosyl-L-methionine</keyword>
<dbReference type="InterPro" id="IPR044946">
    <property type="entry name" value="Restrct_endonuc_typeI_TRD_sf"/>
</dbReference>
<dbReference type="InterPro" id="IPR051537">
    <property type="entry name" value="DNA_Adenine_Mtase"/>
</dbReference>
<dbReference type="Gene3D" id="3.90.220.20">
    <property type="entry name" value="DNA methylase specificity domains"/>
    <property type="match status" value="1"/>
</dbReference>
<dbReference type="CDD" id="cd17256">
    <property type="entry name" value="RMtype1_S_EcoJA65PI-TRD1-CR1_like"/>
    <property type="match status" value="1"/>
</dbReference>
<proteinExistence type="inferred from homology"/>
<dbReference type="PANTHER" id="PTHR42933">
    <property type="entry name" value="SLR6095 PROTEIN"/>
    <property type="match status" value="1"/>
</dbReference>
<evidence type="ECO:0000256" key="7">
    <source>
        <dbReference type="ARBA" id="ARBA00023125"/>
    </source>
</evidence>
<evidence type="ECO:0000313" key="13">
    <source>
        <dbReference type="Proteomes" id="UP001197114"/>
    </source>
</evidence>
<dbReference type="Pfam" id="PF02384">
    <property type="entry name" value="N6_Mtase"/>
    <property type="match status" value="1"/>
</dbReference>
<dbReference type="GO" id="GO:0032259">
    <property type="term" value="P:methylation"/>
    <property type="evidence" value="ECO:0007669"/>
    <property type="project" value="UniProtKB-KW"/>
</dbReference>
<evidence type="ECO:0000256" key="6">
    <source>
        <dbReference type="ARBA" id="ARBA00022747"/>
    </source>
</evidence>
<evidence type="ECO:0000256" key="5">
    <source>
        <dbReference type="ARBA" id="ARBA00022691"/>
    </source>
</evidence>
<evidence type="ECO:0000256" key="3">
    <source>
        <dbReference type="ARBA" id="ARBA00022603"/>
    </source>
</evidence>
<organism evidence="12 13">
    <name type="scientific">Streptomyces anatolicus</name>
    <dbReference type="NCBI Taxonomy" id="2675858"/>
    <lineage>
        <taxon>Bacteria</taxon>
        <taxon>Bacillati</taxon>
        <taxon>Actinomycetota</taxon>
        <taxon>Actinomycetes</taxon>
        <taxon>Kitasatosporales</taxon>
        <taxon>Streptomycetaceae</taxon>
        <taxon>Streptomyces</taxon>
    </lineage>
</organism>
<dbReference type="PRINTS" id="PR00507">
    <property type="entry name" value="N12N6MTFRASE"/>
</dbReference>
<keyword evidence="4" id="KW-0808">Transferase</keyword>
<dbReference type="EMBL" id="WMBF01000227">
    <property type="protein sequence ID" value="MBW5423789.1"/>
    <property type="molecule type" value="Genomic_DNA"/>
</dbReference>
<name>A0ABS6YS08_9ACTN</name>
<gene>
    <name evidence="12" type="ORF">GKQ77_19850</name>
</gene>
<evidence type="ECO:0000256" key="1">
    <source>
        <dbReference type="ARBA" id="ARBA00010923"/>
    </source>
</evidence>
<evidence type="ECO:0000256" key="2">
    <source>
        <dbReference type="ARBA" id="ARBA00011900"/>
    </source>
</evidence>
<dbReference type="EC" id="2.1.1.72" evidence="2"/>
<dbReference type="SUPFAM" id="SSF116734">
    <property type="entry name" value="DNA methylase specificity domain"/>
    <property type="match status" value="1"/>
</dbReference>
<sequence length="745" mass="81978">MTDLGLLLVTRADIARLAGVRRPAVTNWERRHGDFPEPESSSSPTGTDVFRADEVAAWLDRRTVPANVRRDEELAGTTFGDRFRGALGGGDFSAREFVRRLTTEVDRFRGELRADEHMLLLLALVHVWGDVPGARASVPLLRTALRAALNRDIGNREQLAALAEVFGRQGPRTRPECAAVFDLLVDRYRNEFGQRAGSEFFTPKSVARTMARLLVASRTRVSRIHDPFCRAGEALAAVLAELPDSQVSPRVTGTTPSEAALRLATMNLSLHGVRGAEFHLGMETESPTGASPWPGAADWIVTNPPFGQKLPAPEQEQRTWRYASPGSRGDFAWLQHVVDQLAPGGKAAVVMPQGAGFSGGRAGQIRGAMIQDGVVECVVALPSQLFASTGIPVDIWILTGAEARREEVLFVDGSELGSMTGRALRELSEDETDAMVDAYTAWKHGTERRESAQPGAVSVPSRALSFEELRSHDYLLTPRSLTVSQHTLANPDVPEHVLATRAARLESAAERLRTLDDRLERFRTAWRQNWARTAVGNSRPSALSDWRQERLGDLAEVMVGPGGQRRDSLSGGEQGVPMVRPADVRGQRIRHDGTTRVPEREAESLKRYTLRAGDLVMTRTGTVGRCALVTEAEEGWLFGTHLVRLRPHEPSHSAYLLGFLARPDAQRWINQRARGTAVQSVSAKELHELPVLLPPVEERREIGLMLSTLDEQRQAHTELVAALDVYRAELADLLMSGWVSPPVRN</sequence>
<dbReference type="InterPro" id="IPR003356">
    <property type="entry name" value="DNA_methylase_A-5"/>
</dbReference>
<evidence type="ECO:0000256" key="8">
    <source>
        <dbReference type="ARBA" id="ARBA00047942"/>
    </source>
</evidence>
<dbReference type="SUPFAM" id="SSF53335">
    <property type="entry name" value="S-adenosyl-L-methionine-dependent methyltransferases"/>
    <property type="match status" value="1"/>
</dbReference>
<comment type="catalytic activity">
    <reaction evidence="8">
        <text>a 2'-deoxyadenosine in DNA + S-adenosyl-L-methionine = an N(6)-methyl-2'-deoxyadenosine in DNA + S-adenosyl-L-homocysteine + H(+)</text>
        <dbReference type="Rhea" id="RHEA:15197"/>
        <dbReference type="Rhea" id="RHEA-COMP:12418"/>
        <dbReference type="Rhea" id="RHEA-COMP:12419"/>
        <dbReference type="ChEBI" id="CHEBI:15378"/>
        <dbReference type="ChEBI" id="CHEBI:57856"/>
        <dbReference type="ChEBI" id="CHEBI:59789"/>
        <dbReference type="ChEBI" id="CHEBI:90615"/>
        <dbReference type="ChEBI" id="CHEBI:90616"/>
        <dbReference type="EC" id="2.1.1.72"/>
    </reaction>
</comment>
<evidence type="ECO:0000256" key="4">
    <source>
        <dbReference type="ARBA" id="ARBA00022679"/>
    </source>
</evidence>
<dbReference type="Gene3D" id="3.40.50.150">
    <property type="entry name" value="Vaccinia Virus protein VP39"/>
    <property type="match status" value="1"/>
</dbReference>
<dbReference type="RefSeq" id="WP_219690275.1">
    <property type="nucleotide sequence ID" value="NZ_WMBF01000227.1"/>
</dbReference>
<keyword evidence="3 12" id="KW-0489">Methyltransferase</keyword>
<dbReference type="InterPro" id="IPR000055">
    <property type="entry name" value="Restrct_endonuc_typeI_TRD"/>
</dbReference>
<feature type="region of interest" description="Disordered" evidence="9">
    <location>
        <begin position="559"/>
        <end position="578"/>
    </location>
</feature>
<keyword evidence="13" id="KW-1185">Reference proteome</keyword>
<evidence type="ECO:0000313" key="12">
    <source>
        <dbReference type="EMBL" id="MBW5423789.1"/>
    </source>
</evidence>
<protein>
    <recommendedName>
        <fullName evidence="2">site-specific DNA-methyltransferase (adenine-specific)</fullName>
        <ecNumber evidence="2">2.1.1.72</ecNumber>
    </recommendedName>
</protein>
<feature type="domain" description="Type I restriction modification DNA specificity" evidence="10">
    <location>
        <begin position="544"/>
        <end position="715"/>
    </location>
</feature>
<feature type="domain" description="DNA methylase adenine-specific" evidence="11">
    <location>
        <begin position="180"/>
        <end position="480"/>
    </location>
</feature>
<dbReference type="PANTHER" id="PTHR42933:SF4">
    <property type="entry name" value="TYPE I RESTRICTION ENZYME ECOKI METHYLASE SUBUNIT"/>
    <property type="match status" value="1"/>
</dbReference>
<comment type="similarity">
    <text evidence="1">Belongs to the type-I restriction system S methylase family.</text>
</comment>
<reference evidence="12 13" key="1">
    <citation type="submission" date="2019-11" db="EMBL/GenBank/DDBJ databases">
        <authorList>
            <person name="Ay H."/>
        </authorList>
    </citation>
    <scope>NUCLEOTIDE SEQUENCE [LARGE SCALE GENOMIC DNA]</scope>
    <source>
        <strain evidence="12 13">BG9H</strain>
    </source>
</reference>
<comment type="caution">
    <text evidence="12">The sequence shown here is derived from an EMBL/GenBank/DDBJ whole genome shotgun (WGS) entry which is preliminary data.</text>
</comment>
<accession>A0ABS6YS08</accession>
<evidence type="ECO:0000256" key="9">
    <source>
        <dbReference type="SAM" id="MobiDB-lite"/>
    </source>
</evidence>
<dbReference type="GO" id="GO:0008168">
    <property type="term" value="F:methyltransferase activity"/>
    <property type="evidence" value="ECO:0007669"/>
    <property type="project" value="UniProtKB-KW"/>
</dbReference>
<evidence type="ECO:0000259" key="10">
    <source>
        <dbReference type="Pfam" id="PF01420"/>
    </source>
</evidence>
<evidence type="ECO:0000259" key="11">
    <source>
        <dbReference type="Pfam" id="PF02384"/>
    </source>
</evidence>
<dbReference type="InterPro" id="IPR029063">
    <property type="entry name" value="SAM-dependent_MTases_sf"/>
</dbReference>
<keyword evidence="7" id="KW-0238">DNA-binding</keyword>